<evidence type="ECO:0000313" key="3">
    <source>
        <dbReference type="EMBL" id="KAG0319111.1"/>
    </source>
</evidence>
<dbReference type="Pfam" id="PF00789">
    <property type="entry name" value="UBX"/>
    <property type="match status" value="1"/>
</dbReference>
<sequence>MNIVPLKLVKDSTDGMMFGQIFPIMVVPALYLIRNGMLADFMNSSVDPDQMLERIRKAVAGHSQIPPPPSPVVSTPTAASIPLSPVVPTVAPPASPAVNVQHANAVTEPQPASITPTPSTSELTPAAASQAPAIASVGSSSSASTRNAPARTAHQADTLKELMKERKLKREKEEREAEKKRELDRRSSSKTLTEAQKDLKEKQAKKLKDQIEKDKREEIEYKKRVKQALEEDKARRKAEREKAQAAVAASAAQSSPLDSPVVLPSDVRAQNSGLLQARNDAAPALAFDSSRLNIRLFDGSSIRNTFKATDTLEQVRAWINANQEGEDNAYNIVQFIPSRTFTDESKMLRDLELCPSATLVLKRTATSSSAYGGSGDGAVPTLIGYGWSALGLAGKLASSAYNTVSYYNPLSATNAIPPSGSSTGGSSGSARGGHSAQSATDKKKDRETSYNG</sequence>
<protein>
    <recommendedName>
        <fullName evidence="2">UBX domain-containing protein</fullName>
    </recommendedName>
</protein>
<feature type="region of interest" description="Disordered" evidence="1">
    <location>
        <begin position="108"/>
        <end position="210"/>
    </location>
</feature>
<feature type="compositionally biased region" description="Polar residues" evidence="1">
    <location>
        <begin position="110"/>
        <end position="123"/>
    </location>
</feature>
<dbReference type="CDD" id="cd22249">
    <property type="entry name" value="UDM1_RNF168_RNF169-like"/>
    <property type="match status" value="1"/>
</dbReference>
<feature type="domain" description="UBX" evidence="2">
    <location>
        <begin position="285"/>
        <end position="361"/>
    </location>
</feature>
<evidence type="ECO:0000259" key="2">
    <source>
        <dbReference type="PROSITE" id="PS50033"/>
    </source>
</evidence>
<dbReference type="SMART" id="SM00166">
    <property type="entry name" value="UBX"/>
    <property type="match status" value="1"/>
</dbReference>
<feature type="compositionally biased region" description="Low complexity" evidence="1">
    <location>
        <begin position="244"/>
        <end position="261"/>
    </location>
</feature>
<evidence type="ECO:0000313" key="4">
    <source>
        <dbReference type="Proteomes" id="UP000823405"/>
    </source>
</evidence>
<evidence type="ECO:0000256" key="1">
    <source>
        <dbReference type="SAM" id="MobiDB-lite"/>
    </source>
</evidence>
<dbReference type="GO" id="GO:0036503">
    <property type="term" value="P:ERAD pathway"/>
    <property type="evidence" value="ECO:0007669"/>
    <property type="project" value="TreeGrafter"/>
</dbReference>
<dbReference type="InterPro" id="IPR029071">
    <property type="entry name" value="Ubiquitin-like_domsf"/>
</dbReference>
<dbReference type="InterPro" id="IPR001012">
    <property type="entry name" value="UBX_dom"/>
</dbReference>
<reference evidence="3" key="1">
    <citation type="journal article" date="2020" name="Fungal Divers.">
        <title>Resolving the Mortierellaceae phylogeny through synthesis of multi-gene phylogenetics and phylogenomics.</title>
        <authorList>
            <person name="Vandepol N."/>
            <person name="Liber J."/>
            <person name="Desiro A."/>
            <person name="Na H."/>
            <person name="Kennedy M."/>
            <person name="Barry K."/>
            <person name="Grigoriev I.V."/>
            <person name="Miller A.N."/>
            <person name="O'Donnell K."/>
            <person name="Stajich J.E."/>
            <person name="Bonito G."/>
        </authorList>
    </citation>
    <scope>NUCLEOTIDE SEQUENCE</scope>
    <source>
        <strain evidence="3">NVP60</strain>
    </source>
</reference>
<feature type="compositionally biased region" description="Basic and acidic residues" evidence="1">
    <location>
        <begin position="230"/>
        <end position="243"/>
    </location>
</feature>
<feature type="compositionally biased region" description="Gly residues" evidence="1">
    <location>
        <begin position="422"/>
        <end position="431"/>
    </location>
</feature>
<dbReference type="Gene3D" id="3.10.20.90">
    <property type="entry name" value="Phosphatidylinositol 3-kinase Catalytic Subunit, Chain A, domain 1"/>
    <property type="match status" value="1"/>
</dbReference>
<dbReference type="SUPFAM" id="SSF54236">
    <property type="entry name" value="Ubiquitin-like"/>
    <property type="match status" value="1"/>
</dbReference>
<feature type="region of interest" description="Disordered" evidence="1">
    <location>
        <begin position="230"/>
        <end position="261"/>
    </location>
</feature>
<dbReference type="Pfam" id="PF23187">
    <property type="entry name" value="UBX7_N"/>
    <property type="match status" value="1"/>
</dbReference>
<accession>A0A9P6UTM6</accession>
<dbReference type="PROSITE" id="PS50033">
    <property type="entry name" value="UBX"/>
    <property type="match status" value="1"/>
</dbReference>
<feature type="compositionally biased region" description="Basic and acidic residues" evidence="1">
    <location>
        <begin position="157"/>
        <end position="187"/>
    </location>
</feature>
<dbReference type="PANTHER" id="PTHR46424:SF1">
    <property type="entry name" value="UBX DOMAIN-CONTAINING PROTEIN 4"/>
    <property type="match status" value="1"/>
</dbReference>
<dbReference type="GO" id="GO:0005783">
    <property type="term" value="C:endoplasmic reticulum"/>
    <property type="evidence" value="ECO:0007669"/>
    <property type="project" value="TreeGrafter"/>
</dbReference>
<comment type="caution">
    <text evidence="3">The sequence shown here is derived from an EMBL/GenBank/DDBJ whole genome shotgun (WGS) entry which is preliminary data.</text>
</comment>
<dbReference type="CDD" id="cd01767">
    <property type="entry name" value="UBX"/>
    <property type="match status" value="1"/>
</dbReference>
<gene>
    <name evidence="3" type="ORF">BGZ97_002758</name>
</gene>
<dbReference type="EMBL" id="JAAAIN010000162">
    <property type="protein sequence ID" value="KAG0319111.1"/>
    <property type="molecule type" value="Genomic_DNA"/>
</dbReference>
<feature type="compositionally biased region" description="Basic and acidic residues" evidence="1">
    <location>
        <begin position="440"/>
        <end position="452"/>
    </location>
</feature>
<dbReference type="Proteomes" id="UP000823405">
    <property type="component" value="Unassembled WGS sequence"/>
</dbReference>
<keyword evidence="4" id="KW-1185">Reference proteome</keyword>
<name>A0A9P6UTM6_9FUNG</name>
<proteinExistence type="predicted"/>
<dbReference type="AlphaFoldDB" id="A0A9P6UTM6"/>
<feature type="region of interest" description="Disordered" evidence="1">
    <location>
        <begin position="415"/>
        <end position="452"/>
    </location>
</feature>
<organism evidence="3 4">
    <name type="scientific">Linnemannia gamsii</name>
    <dbReference type="NCBI Taxonomy" id="64522"/>
    <lineage>
        <taxon>Eukaryota</taxon>
        <taxon>Fungi</taxon>
        <taxon>Fungi incertae sedis</taxon>
        <taxon>Mucoromycota</taxon>
        <taxon>Mortierellomycotina</taxon>
        <taxon>Mortierellomycetes</taxon>
        <taxon>Mortierellales</taxon>
        <taxon>Mortierellaceae</taxon>
        <taxon>Linnemannia</taxon>
    </lineage>
</organism>
<dbReference type="PANTHER" id="PTHR46424">
    <property type="entry name" value="UBX DOMAIN-CONTAINING PROTEIN 4"/>
    <property type="match status" value="1"/>
</dbReference>
<feature type="compositionally biased region" description="Low complexity" evidence="1">
    <location>
        <begin position="125"/>
        <end position="153"/>
    </location>
</feature>
<feature type="compositionally biased region" description="Basic and acidic residues" evidence="1">
    <location>
        <begin position="195"/>
        <end position="210"/>
    </location>
</feature>
<dbReference type="OrthoDB" id="2445133at2759"/>